<organism evidence="1 2">
    <name type="scientific">Geofilum rubicundum JCM 15548</name>
    <dbReference type="NCBI Taxonomy" id="1236989"/>
    <lineage>
        <taxon>Bacteria</taxon>
        <taxon>Pseudomonadati</taxon>
        <taxon>Bacteroidota</taxon>
        <taxon>Bacteroidia</taxon>
        <taxon>Marinilabiliales</taxon>
        <taxon>Marinilabiliaceae</taxon>
        <taxon>Geofilum</taxon>
    </lineage>
</organism>
<dbReference type="STRING" id="1236989.JCM15548_83"/>
<gene>
    <name evidence="1" type="ORF">JCM15548_83</name>
</gene>
<dbReference type="EMBL" id="BAZW01000001">
    <property type="protein sequence ID" value="GAO28027.1"/>
    <property type="molecule type" value="Genomic_DNA"/>
</dbReference>
<dbReference type="GO" id="GO:0043165">
    <property type="term" value="P:Gram-negative-bacterium-type cell outer membrane assembly"/>
    <property type="evidence" value="ECO:0007669"/>
    <property type="project" value="InterPro"/>
</dbReference>
<dbReference type="Proteomes" id="UP000032900">
    <property type="component" value="Unassembled WGS sequence"/>
</dbReference>
<evidence type="ECO:0000313" key="1">
    <source>
        <dbReference type="EMBL" id="GAO28027.1"/>
    </source>
</evidence>
<accession>A0A0E9LR27</accession>
<dbReference type="GO" id="GO:0019867">
    <property type="term" value="C:outer membrane"/>
    <property type="evidence" value="ECO:0007669"/>
    <property type="project" value="InterPro"/>
</dbReference>
<evidence type="ECO:0000313" key="2">
    <source>
        <dbReference type="Proteomes" id="UP000032900"/>
    </source>
</evidence>
<reference evidence="1 2" key="1">
    <citation type="journal article" date="2015" name="Microbes Environ.">
        <title>Distribution and evolution of nitrogen fixation genes in the phylum bacteroidetes.</title>
        <authorList>
            <person name="Inoue J."/>
            <person name="Oshima K."/>
            <person name="Suda W."/>
            <person name="Sakamoto M."/>
            <person name="Iino T."/>
            <person name="Noda S."/>
            <person name="Hongoh Y."/>
            <person name="Hattori M."/>
            <person name="Ohkuma M."/>
        </authorList>
    </citation>
    <scope>NUCLEOTIDE SEQUENCE [LARGE SCALE GENOMIC DNA]</scope>
    <source>
        <strain evidence="1">JCM 15548</strain>
    </source>
</reference>
<name>A0A0E9LR27_9BACT</name>
<dbReference type="PROSITE" id="PS51257">
    <property type="entry name" value="PROKAR_LIPOPROTEIN"/>
    <property type="match status" value="1"/>
</dbReference>
<proteinExistence type="predicted"/>
<keyword evidence="2" id="KW-1185">Reference proteome</keyword>
<comment type="caution">
    <text evidence="1">The sequence shown here is derived from an EMBL/GenBank/DDBJ whole genome shotgun (WGS) entry which is preliminary data.</text>
</comment>
<dbReference type="InterPro" id="IPR007485">
    <property type="entry name" value="LPS_assembly_LptE"/>
</dbReference>
<protein>
    <recommendedName>
        <fullName evidence="3">Lipoprotein</fullName>
    </recommendedName>
</protein>
<dbReference type="Pfam" id="PF04390">
    <property type="entry name" value="LptE"/>
    <property type="match status" value="1"/>
</dbReference>
<sequence length="172" mass="19409">MVNGRFLASRLFWVAAVVLMAGCKVQMTFRGSSVPENVNTASVQYFENRAPLINPLLSQTFTEALKDRITSESRLIINDEVGDVDFSGEITGYDLRPMAIQANAISAETRMTISIRVRYRNFKNPQQNWESSFSAYADFESSQNITAIESELVSDIVDQITENIFNKAFSDW</sequence>
<evidence type="ECO:0008006" key="3">
    <source>
        <dbReference type="Google" id="ProtNLM"/>
    </source>
</evidence>
<dbReference type="AlphaFoldDB" id="A0A0E9LR27"/>